<gene>
    <name evidence="3" type="ORF">ACFFIZ_16620</name>
</gene>
<accession>A0ABV6CMA8</accession>
<sequence length="422" mass="44695">MRRLAVMVLAALPAAGWAQDAVIRIEAKRDPAAAQAAALEWAGRLEDVVLLSLPGGWTGIAVGPLDRAEAEDRLSQLRAAGQLPADSFVSVPPQGTALTPVAEGAATAATEPVPEPETYLRLEAFADRAEADAALTRLRRIFPAAGMWQLPDGWFALTLGPVDPAAGQAWLPVLARADMIPDDAMLTTDADLGQVVEAGQAPRLPAPDAPQPLPPLEEVQRALRWAGHYPGEIDGTDGPMTRAAIQAEIVGARASTDPGTAMRALMQRRADWREEMGLRTLQDDATGLSVTAPMSALAFDRAERALSIYGPQDESGAALILFSQPGGQQELLDLTGLVTALGWVPRPERRVERGHVSLSGENENHIGAAEGWVRDGRAEGFVLIWPASDPSTQAQILAELSDSLSRHAPGMNEAEPPAPAMP</sequence>
<evidence type="ECO:0000256" key="1">
    <source>
        <dbReference type="SAM" id="SignalP"/>
    </source>
</evidence>
<reference evidence="3 4" key="1">
    <citation type="submission" date="2024-09" db="EMBL/GenBank/DDBJ databases">
        <authorList>
            <person name="Sun Q."/>
            <person name="Mori K."/>
        </authorList>
    </citation>
    <scope>NUCLEOTIDE SEQUENCE [LARGE SCALE GENOMIC DNA]</scope>
    <source>
        <strain evidence="3 4">CCM 7904</strain>
    </source>
</reference>
<keyword evidence="1" id="KW-0732">Signal</keyword>
<feature type="signal peptide" evidence="1">
    <location>
        <begin position="1"/>
        <end position="18"/>
    </location>
</feature>
<keyword evidence="4" id="KW-1185">Reference proteome</keyword>
<dbReference type="InterPro" id="IPR036365">
    <property type="entry name" value="PGBD-like_sf"/>
</dbReference>
<dbReference type="Proteomes" id="UP001589795">
    <property type="component" value="Unassembled WGS sequence"/>
</dbReference>
<dbReference type="EMBL" id="JBHLWQ010000153">
    <property type="protein sequence ID" value="MFC0201888.1"/>
    <property type="molecule type" value="Genomic_DNA"/>
</dbReference>
<evidence type="ECO:0000313" key="4">
    <source>
        <dbReference type="Proteomes" id="UP001589795"/>
    </source>
</evidence>
<comment type="caution">
    <text evidence="3">The sequence shown here is derived from an EMBL/GenBank/DDBJ whole genome shotgun (WGS) entry which is preliminary data.</text>
</comment>
<organism evidence="3 4">
    <name type="scientific">Paracoccus rhizosphaerae</name>
    <dbReference type="NCBI Taxonomy" id="1133347"/>
    <lineage>
        <taxon>Bacteria</taxon>
        <taxon>Pseudomonadati</taxon>
        <taxon>Pseudomonadota</taxon>
        <taxon>Alphaproteobacteria</taxon>
        <taxon>Rhodobacterales</taxon>
        <taxon>Paracoccaceae</taxon>
        <taxon>Paracoccus</taxon>
    </lineage>
</organism>
<protein>
    <submittedName>
        <fullName evidence="3">Peptidoglycan-binding domain-containing protein</fullName>
    </submittedName>
</protein>
<dbReference type="SUPFAM" id="SSF47090">
    <property type="entry name" value="PGBD-like"/>
    <property type="match status" value="1"/>
</dbReference>
<dbReference type="Pfam" id="PF01471">
    <property type="entry name" value="PG_binding_1"/>
    <property type="match status" value="1"/>
</dbReference>
<evidence type="ECO:0000259" key="2">
    <source>
        <dbReference type="Pfam" id="PF01471"/>
    </source>
</evidence>
<evidence type="ECO:0000313" key="3">
    <source>
        <dbReference type="EMBL" id="MFC0201888.1"/>
    </source>
</evidence>
<proteinExistence type="predicted"/>
<feature type="domain" description="Peptidoglycan binding-like" evidence="2">
    <location>
        <begin position="216"/>
        <end position="247"/>
    </location>
</feature>
<feature type="chain" id="PRO_5046594406" evidence="1">
    <location>
        <begin position="19"/>
        <end position="422"/>
    </location>
</feature>
<dbReference type="InterPro" id="IPR002477">
    <property type="entry name" value="Peptidoglycan-bd-like"/>
</dbReference>
<dbReference type="RefSeq" id="WP_265507810.1">
    <property type="nucleotide sequence ID" value="NZ_JAOTBE010000043.1"/>
</dbReference>
<name>A0ABV6CMA8_9RHOB</name>